<dbReference type="Pfam" id="PF07690">
    <property type="entry name" value="MFS_1"/>
    <property type="match status" value="1"/>
</dbReference>
<feature type="transmembrane region" description="Helical" evidence="7">
    <location>
        <begin position="358"/>
        <end position="380"/>
    </location>
</feature>
<evidence type="ECO:0000256" key="6">
    <source>
        <dbReference type="ARBA" id="ARBA00024338"/>
    </source>
</evidence>
<feature type="domain" description="Major facilitator superfamily (MFS) profile" evidence="8">
    <location>
        <begin position="18"/>
        <end position="474"/>
    </location>
</feature>
<dbReference type="PANTHER" id="PTHR23505:SF79">
    <property type="entry name" value="PROTEIN SPINSTER"/>
    <property type="match status" value="1"/>
</dbReference>
<dbReference type="RefSeq" id="XP_031551990.1">
    <property type="nucleotide sequence ID" value="XM_031696130.1"/>
</dbReference>
<comment type="similarity">
    <text evidence="6">Belongs to the major facilitator superfamily. Spinster (TC 2.A.1.49) family.</text>
</comment>
<dbReference type="GO" id="GO:0016020">
    <property type="term" value="C:membrane"/>
    <property type="evidence" value="ECO:0007669"/>
    <property type="project" value="UniProtKB-SubCell"/>
</dbReference>
<dbReference type="InterPro" id="IPR020846">
    <property type="entry name" value="MFS_dom"/>
</dbReference>
<feature type="transmembrane region" description="Helical" evidence="7">
    <location>
        <begin position="420"/>
        <end position="441"/>
    </location>
</feature>
<evidence type="ECO:0000313" key="10">
    <source>
        <dbReference type="RefSeq" id="XP_031551990.1"/>
    </source>
</evidence>
<dbReference type="PANTHER" id="PTHR23505">
    <property type="entry name" value="SPINSTER"/>
    <property type="match status" value="1"/>
</dbReference>
<feature type="transmembrane region" description="Helical" evidence="7">
    <location>
        <begin position="143"/>
        <end position="161"/>
    </location>
</feature>
<keyword evidence="3 7" id="KW-0812">Transmembrane</keyword>
<protein>
    <submittedName>
        <fullName evidence="10">Protein spinster homolog 1-like</fullName>
    </submittedName>
</protein>
<dbReference type="GeneID" id="116289237"/>
<feature type="transmembrane region" description="Helical" evidence="7">
    <location>
        <begin position="167"/>
        <end position="190"/>
    </location>
</feature>
<feature type="transmembrane region" description="Helical" evidence="7">
    <location>
        <begin position="114"/>
        <end position="136"/>
    </location>
</feature>
<sequence>MGTGVLSLSKAGFYPVYVLVLLLGAYLLNQLDRYALAVTSQPMAREVKFGDKGCLPYNTSLGSKVKKLCVKSYLNSDNTEKNETACRLKRMQNSNFSGQICIWDYDGTGEEYQILAGPVFIVIYTLSGVILGLFTGTFNRKNILIVCLLLWSAMTLLTGFAKHYWHLLLTRFILGIGEAGCTPFAASLIADYFPESLRGAALGVYNWGIYIGYSMAYAFGNYITKANINDQGWRWVFFIAAIPGFVLGLLMMFTVKEPEKTEKQNIGFSKALALKIKLLLMLKTFLRPSLIILFVAGAIRNAGGYVWAYNTQPYFNKYYPDTDVGKYMSWIPLVGGSFGVVFGGFISDRLVKNRGSYARIWVLVASQIIAAPFAAGALFLKPPWAFISLIPSNIIGEMWVGVTLAVVVELVPVTIRTASVAYYLFIISIIGGNVPLLVPIIKKPLGLRNALYILFPGLYALSSALFLLTLFVLKRDLRLADETNVLDVTSPLLPDSSKEDSSSKMI</sequence>
<keyword evidence="2" id="KW-0813">Transport</keyword>
<dbReference type="KEGG" id="aten:116289237"/>
<feature type="transmembrane region" description="Helical" evidence="7">
    <location>
        <begin position="386"/>
        <end position="408"/>
    </location>
</feature>
<organism evidence="9 10">
    <name type="scientific">Actinia tenebrosa</name>
    <name type="common">Australian red waratah sea anemone</name>
    <dbReference type="NCBI Taxonomy" id="6105"/>
    <lineage>
        <taxon>Eukaryota</taxon>
        <taxon>Metazoa</taxon>
        <taxon>Cnidaria</taxon>
        <taxon>Anthozoa</taxon>
        <taxon>Hexacorallia</taxon>
        <taxon>Actiniaria</taxon>
        <taxon>Actiniidae</taxon>
        <taxon>Actinia</taxon>
    </lineage>
</organism>
<evidence type="ECO:0000313" key="9">
    <source>
        <dbReference type="Proteomes" id="UP000515163"/>
    </source>
</evidence>
<keyword evidence="4 7" id="KW-1133">Transmembrane helix</keyword>
<reference evidence="10" key="1">
    <citation type="submission" date="2025-08" db="UniProtKB">
        <authorList>
            <consortium name="RefSeq"/>
        </authorList>
    </citation>
    <scope>IDENTIFICATION</scope>
    <source>
        <tissue evidence="10">Tentacle</tissue>
    </source>
</reference>
<dbReference type="PROSITE" id="PS50850">
    <property type="entry name" value="MFS"/>
    <property type="match status" value="1"/>
</dbReference>
<dbReference type="InParanoid" id="A0A6P8HHD8"/>
<proteinExistence type="inferred from homology"/>
<gene>
    <name evidence="10" type="primary">LOC116289237</name>
</gene>
<feature type="transmembrane region" description="Helical" evidence="7">
    <location>
        <begin position="327"/>
        <end position="346"/>
    </location>
</feature>
<dbReference type="SUPFAM" id="SSF103473">
    <property type="entry name" value="MFS general substrate transporter"/>
    <property type="match status" value="1"/>
</dbReference>
<dbReference type="Proteomes" id="UP000515163">
    <property type="component" value="Unplaced"/>
</dbReference>
<evidence type="ECO:0000256" key="5">
    <source>
        <dbReference type="ARBA" id="ARBA00023136"/>
    </source>
</evidence>
<evidence type="ECO:0000256" key="3">
    <source>
        <dbReference type="ARBA" id="ARBA00022692"/>
    </source>
</evidence>
<dbReference type="InterPro" id="IPR011701">
    <property type="entry name" value="MFS"/>
</dbReference>
<evidence type="ECO:0000256" key="7">
    <source>
        <dbReference type="SAM" id="Phobius"/>
    </source>
</evidence>
<dbReference type="CDD" id="cd17328">
    <property type="entry name" value="MFS_spinster_like"/>
    <property type="match status" value="1"/>
</dbReference>
<keyword evidence="9" id="KW-1185">Reference proteome</keyword>
<comment type="subcellular location">
    <subcellularLocation>
        <location evidence="1">Membrane</location>
        <topology evidence="1">Multi-pass membrane protein</topology>
    </subcellularLocation>
</comment>
<feature type="transmembrane region" description="Helical" evidence="7">
    <location>
        <begin position="285"/>
        <end position="307"/>
    </location>
</feature>
<feature type="transmembrane region" description="Helical" evidence="7">
    <location>
        <begin position="12"/>
        <end position="28"/>
    </location>
</feature>
<dbReference type="InterPro" id="IPR036259">
    <property type="entry name" value="MFS_trans_sf"/>
</dbReference>
<feature type="transmembrane region" description="Helical" evidence="7">
    <location>
        <begin position="202"/>
        <end position="223"/>
    </location>
</feature>
<dbReference type="AlphaFoldDB" id="A0A6P8HHD8"/>
<evidence type="ECO:0000256" key="1">
    <source>
        <dbReference type="ARBA" id="ARBA00004141"/>
    </source>
</evidence>
<name>A0A6P8HHD8_ACTTE</name>
<evidence type="ECO:0000259" key="8">
    <source>
        <dbReference type="PROSITE" id="PS50850"/>
    </source>
</evidence>
<evidence type="ECO:0000256" key="4">
    <source>
        <dbReference type="ARBA" id="ARBA00022989"/>
    </source>
</evidence>
<accession>A0A6P8HHD8</accession>
<dbReference type="Gene3D" id="1.20.1250.20">
    <property type="entry name" value="MFS general substrate transporter like domains"/>
    <property type="match status" value="1"/>
</dbReference>
<dbReference type="GO" id="GO:0022857">
    <property type="term" value="F:transmembrane transporter activity"/>
    <property type="evidence" value="ECO:0007669"/>
    <property type="project" value="InterPro"/>
</dbReference>
<feature type="transmembrane region" description="Helical" evidence="7">
    <location>
        <begin position="235"/>
        <end position="255"/>
    </location>
</feature>
<dbReference type="InterPro" id="IPR044770">
    <property type="entry name" value="MFS_spinster-like"/>
</dbReference>
<feature type="transmembrane region" description="Helical" evidence="7">
    <location>
        <begin position="453"/>
        <end position="473"/>
    </location>
</feature>
<evidence type="ECO:0000256" key="2">
    <source>
        <dbReference type="ARBA" id="ARBA00022448"/>
    </source>
</evidence>
<dbReference type="OrthoDB" id="3639251at2759"/>
<keyword evidence="5 7" id="KW-0472">Membrane</keyword>